<organism evidence="2 3">
    <name type="scientific">Thanatephorus cucumeris (strain AG1-IA)</name>
    <name type="common">Rice sheath blight fungus</name>
    <name type="synonym">Rhizoctonia solani</name>
    <dbReference type="NCBI Taxonomy" id="983506"/>
    <lineage>
        <taxon>Eukaryota</taxon>
        <taxon>Fungi</taxon>
        <taxon>Dikarya</taxon>
        <taxon>Basidiomycota</taxon>
        <taxon>Agaricomycotina</taxon>
        <taxon>Agaricomycetes</taxon>
        <taxon>Cantharellales</taxon>
        <taxon>Ceratobasidiaceae</taxon>
        <taxon>Rhizoctonia</taxon>
        <taxon>Rhizoctonia solani AG-1</taxon>
    </lineage>
</organism>
<evidence type="ECO:0000256" key="1">
    <source>
        <dbReference type="SAM" id="MobiDB-lite"/>
    </source>
</evidence>
<evidence type="ECO:0000313" key="2">
    <source>
        <dbReference type="EMBL" id="ELU45039.1"/>
    </source>
</evidence>
<comment type="caution">
    <text evidence="2">The sequence shown here is derived from an EMBL/GenBank/DDBJ whole genome shotgun (WGS) entry which is preliminary data.</text>
</comment>
<gene>
    <name evidence="2" type="ORF">AG1IA_00936</name>
</gene>
<dbReference type="EMBL" id="AFRT01000220">
    <property type="protein sequence ID" value="ELU45039.1"/>
    <property type="molecule type" value="Genomic_DNA"/>
</dbReference>
<dbReference type="AlphaFoldDB" id="L8X8R5"/>
<feature type="region of interest" description="Disordered" evidence="1">
    <location>
        <begin position="101"/>
        <end position="142"/>
    </location>
</feature>
<name>L8X8R5_THACA</name>
<keyword evidence="3" id="KW-1185">Reference proteome</keyword>
<feature type="region of interest" description="Disordered" evidence="1">
    <location>
        <begin position="40"/>
        <end position="59"/>
    </location>
</feature>
<proteinExistence type="predicted"/>
<dbReference type="Proteomes" id="UP000011668">
    <property type="component" value="Unassembled WGS sequence"/>
</dbReference>
<protein>
    <submittedName>
        <fullName evidence="2">Uncharacterized protein</fullName>
    </submittedName>
</protein>
<accession>L8X8R5</accession>
<evidence type="ECO:0000313" key="3">
    <source>
        <dbReference type="Proteomes" id="UP000011668"/>
    </source>
</evidence>
<sequence length="204" mass="22828">MDLLIYPRTITRSDVFKIQLPRDIFLDNFPVLTVGERGPAMDTLSRTSSSRAPVPQKRIPPTMRFYKDNCLHNTSVSYTCLYAASVTSSGLRFLIIPPRCHSRQDPGRHNQPPEPTRSSPGGGETGKLRTPPGVSRGVLRRKAHTGNAQFRITRRIFSTVAPGLETVYCSGLMQRLPDAAVRVSWGVGKYRLNFILHKRLNALN</sequence>
<reference evidence="2 3" key="1">
    <citation type="journal article" date="2013" name="Nat. Commun.">
        <title>The evolution and pathogenic mechanisms of the rice sheath blight pathogen.</title>
        <authorList>
            <person name="Zheng A."/>
            <person name="Lin R."/>
            <person name="Xu L."/>
            <person name="Qin P."/>
            <person name="Tang C."/>
            <person name="Ai P."/>
            <person name="Zhang D."/>
            <person name="Liu Y."/>
            <person name="Sun Z."/>
            <person name="Feng H."/>
            <person name="Wang Y."/>
            <person name="Chen Y."/>
            <person name="Liang X."/>
            <person name="Fu R."/>
            <person name="Li Q."/>
            <person name="Zhang J."/>
            <person name="Yu X."/>
            <person name="Xie Z."/>
            <person name="Ding L."/>
            <person name="Guan P."/>
            <person name="Tang J."/>
            <person name="Liang Y."/>
            <person name="Wang S."/>
            <person name="Deng Q."/>
            <person name="Li S."/>
            <person name="Zhu J."/>
            <person name="Wang L."/>
            <person name="Liu H."/>
            <person name="Li P."/>
        </authorList>
    </citation>
    <scope>NUCLEOTIDE SEQUENCE [LARGE SCALE GENOMIC DNA]</scope>
    <source>
        <strain evidence="3">AG-1 IA</strain>
    </source>
</reference>
<dbReference type="HOGENOM" id="CLU_1344042_0_0_1"/>